<evidence type="ECO:0000313" key="2">
    <source>
        <dbReference type="Proteomes" id="UP001062846"/>
    </source>
</evidence>
<evidence type="ECO:0000313" key="1">
    <source>
        <dbReference type="EMBL" id="KAI8551832.1"/>
    </source>
</evidence>
<organism evidence="1 2">
    <name type="scientific">Rhododendron molle</name>
    <name type="common">Chinese azalea</name>
    <name type="synonym">Azalea mollis</name>
    <dbReference type="NCBI Taxonomy" id="49168"/>
    <lineage>
        <taxon>Eukaryota</taxon>
        <taxon>Viridiplantae</taxon>
        <taxon>Streptophyta</taxon>
        <taxon>Embryophyta</taxon>
        <taxon>Tracheophyta</taxon>
        <taxon>Spermatophyta</taxon>
        <taxon>Magnoliopsida</taxon>
        <taxon>eudicotyledons</taxon>
        <taxon>Gunneridae</taxon>
        <taxon>Pentapetalae</taxon>
        <taxon>asterids</taxon>
        <taxon>Ericales</taxon>
        <taxon>Ericaceae</taxon>
        <taxon>Ericoideae</taxon>
        <taxon>Rhodoreae</taxon>
        <taxon>Rhododendron</taxon>
    </lineage>
</organism>
<sequence>MVVHAPFLRWDVIWIPSLISKRRALYYLETAGGERVVAAVQMHGENNRLIYEPLAEFVEEYQGLLNLGDVTKWSFGFQLNAWLDNIVYHSFVQYSEEVVDQCWYMKDFSLPTIAKRLPHSLQQHFKADGSSTWVILRHGLKAWSIEIVNHEFRNGWDVLRDAHGLKKEHKIVFACERKWVFHTIMFNGDGRELVFDWGGPNGHWQDLPPPTGAVHTACLPSTLMAYNTVVKFVYFNAYGPELHTVCIWPCCGE</sequence>
<protein>
    <submittedName>
        <fullName evidence="1">Uncharacterized protein</fullName>
    </submittedName>
</protein>
<dbReference type="EMBL" id="CM046393">
    <property type="protein sequence ID" value="KAI8551832.1"/>
    <property type="molecule type" value="Genomic_DNA"/>
</dbReference>
<proteinExistence type="predicted"/>
<gene>
    <name evidence="1" type="ORF">RHMOL_Rhmol06G0217400</name>
</gene>
<keyword evidence="2" id="KW-1185">Reference proteome</keyword>
<comment type="caution">
    <text evidence="1">The sequence shown here is derived from an EMBL/GenBank/DDBJ whole genome shotgun (WGS) entry which is preliminary data.</text>
</comment>
<accession>A0ACC0NGV3</accession>
<reference evidence="1" key="1">
    <citation type="submission" date="2022-02" db="EMBL/GenBank/DDBJ databases">
        <title>Plant Genome Project.</title>
        <authorList>
            <person name="Zhang R.-G."/>
        </authorList>
    </citation>
    <scope>NUCLEOTIDE SEQUENCE</scope>
    <source>
        <strain evidence="1">AT1</strain>
    </source>
</reference>
<name>A0ACC0NGV3_RHOML</name>
<dbReference type="Proteomes" id="UP001062846">
    <property type="component" value="Chromosome 6"/>
</dbReference>